<dbReference type="InterPro" id="IPR051604">
    <property type="entry name" value="Ergot_Alk_Oxidoreductase"/>
</dbReference>
<dbReference type="EMBL" id="BJXJ01000037">
    <property type="protein sequence ID" value="GEM76981.1"/>
    <property type="molecule type" value="Genomic_DNA"/>
</dbReference>
<evidence type="ECO:0000313" key="3">
    <source>
        <dbReference type="Proteomes" id="UP000321922"/>
    </source>
</evidence>
<dbReference type="PANTHER" id="PTHR43162">
    <property type="match status" value="1"/>
</dbReference>
<sequence length="275" mass="30335">MANVLIIGAGWLGTPLAEVLLGQGHKVTATRRSQSRLDEYRTSGIYPALLNLADSDCKKQLSSLIKKHNIERIIGTFPPGFRKGNGDEYAKQWHKVIDVAKKEQIQKVVMVSSTTVYPNVAADMKEEDATLSLAKDNPNFSSNAQIILQAEQYIIHSNVEFAILRCSGLIGADRHPSRFTNRLKQVSSQAPANMLHQQDAAYVTAFALSQIKNQIVNVTTPNTVSKAEFYQAAIEKSGLNLSLPPITHTPDKRIVADKLIALGYQFMFKSTLDAI</sequence>
<dbReference type="Gene3D" id="3.40.50.720">
    <property type="entry name" value="NAD(P)-binding Rossmann-like Domain"/>
    <property type="match status" value="1"/>
</dbReference>
<dbReference type="AlphaFoldDB" id="A0A511QI68"/>
<evidence type="ECO:0000259" key="1">
    <source>
        <dbReference type="Pfam" id="PF13460"/>
    </source>
</evidence>
<gene>
    <name evidence="2" type="ORF">VSA01S_30930</name>
</gene>
<name>A0A511QI68_9VIBR</name>
<feature type="domain" description="NAD(P)-binding" evidence="1">
    <location>
        <begin position="9"/>
        <end position="188"/>
    </location>
</feature>
<dbReference type="Pfam" id="PF13460">
    <property type="entry name" value="NAD_binding_10"/>
    <property type="match status" value="1"/>
</dbReference>
<dbReference type="RefSeq" id="WP_039981055.1">
    <property type="nucleotide sequence ID" value="NZ_BAOJ01000050.1"/>
</dbReference>
<dbReference type="Proteomes" id="UP000321922">
    <property type="component" value="Unassembled WGS sequence"/>
</dbReference>
<dbReference type="OrthoDB" id="751203at2"/>
<evidence type="ECO:0000313" key="2">
    <source>
        <dbReference type="EMBL" id="GEM76981.1"/>
    </source>
</evidence>
<keyword evidence="3" id="KW-1185">Reference proteome</keyword>
<accession>A0A511QI68</accession>
<organism evidence="2 3">
    <name type="scientific">Vibrio sagamiensis NBRC 104589</name>
    <dbReference type="NCBI Taxonomy" id="1219064"/>
    <lineage>
        <taxon>Bacteria</taxon>
        <taxon>Pseudomonadati</taxon>
        <taxon>Pseudomonadota</taxon>
        <taxon>Gammaproteobacteria</taxon>
        <taxon>Vibrionales</taxon>
        <taxon>Vibrionaceae</taxon>
        <taxon>Vibrio</taxon>
    </lineage>
</organism>
<comment type="caution">
    <text evidence="2">The sequence shown here is derived from an EMBL/GenBank/DDBJ whole genome shotgun (WGS) entry which is preliminary data.</text>
</comment>
<reference evidence="2 3" key="1">
    <citation type="submission" date="2019-07" db="EMBL/GenBank/DDBJ databases">
        <title>Whole genome shotgun sequence of Vibrio sagamiensis NBRC 104589.</title>
        <authorList>
            <person name="Hosoyama A."/>
            <person name="Uohara A."/>
            <person name="Ohji S."/>
            <person name="Ichikawa N."/>
        </authorList>
    </citation>
    <scope>NUCLEOTIDE SEQUENCE [LARGE SCALE GENOMIC DNA]</scope>
    <source>
        <strain evidence="2 3">NBRC 104589</strain>
    </source>
</reference>
<dbReference type="InterPro" id="IPR036291">
    <property type="entry name" value="NAD(P)-bd_dom_sf"/>
</dbReference>
<dbReference type="InterPro" id="IPR016040">
    <property type="entry name" value="NAD(P)-bd_dom"/>
</dbReference>
<dbReference type="PANTHER" id="PTHR43162:SF1">
    <property type="entry name" value="PRESTALK A DIFFERENTIATION PROTEIN A"/>
    <property type="match status" value="1"/>
</dbReference>
<proteinExistence type="predicted"/>
<dbReference type="SUPFAM" id="SSF51735">
    <property type="entry name" value="NAD(P)-binding Rossmann-fold domains"/>
    <property type="match status" value="1"/>
</dbReference>
<protein>
    <submittedName>
        <fullName evidence="2">Nucleoside-diphosphate sugar epimerase</fullName>
    </submittedName>
</protein>